<dbReference type="Proteomes" id="UP001159363">
    <property type="component" value="Chromosome 1"/>
</dbReference>
<sequence length="356" mass="39519">MSERMIAPYVKRVEEQGGSTSRVLRIVWPKNQSFSSICDKYVEYVQSKYQPQAVVVFYGYPDDVQGGTKTAERMRRSRKHASTDILFDDTMVPAMSKEKLLANPKKKNKGRLVSMMIEKFSSPYITCKQAKEDTGTLIVNTALSLAPSNETVIVVGEHVNLLVTLTGLCRAENVFFLKPGKDNVTATTSYPTNAMSSPVAENILLLHAMSGCDTSALFMQRKMKFLKTLEKNPHILLMLNSNIAALPPSAAAARQHTLRVYHQVQQWLGVEKNAEEWGWKKTNTGLEPVFTVLPPALPALLKLKAGLCCSNMCLNCEGNCNNIAVVSQGEEDELALKTELETDCSPIEPMDPIEEE</sequence>
<comment type="caution">
    <text evidence="1">The sequence shown here is derived from an EMBL/GenBank/DDBJ whole genome shotgun (WGS) entry which is preliminary data.</text>
</comment>
<reference evidence="1 2" key="1">
    <citation type="submission" date="2023-02" db="EMBL/GenBank/DDBJ databases">
        <title>LHISI_Scaffold_Assembly.</title>
        <authorList>
            <person name="Stuart O.P."/>
            <person name="Cleave R."/>
            <person name="Magrath M.J.L."/>
            <person name="Mikheyev A.S."/>
        </authorList>
    </citation>
    <scope>NUCLEOTIDE SEQUENCE [LARGE SCALE GENOMIC DNA]</scope>
    <source>
        <strain evidence="1">Daus_M_001</strain>
        <tissue evidence="1">Leg muscle</tissue>
    </source>
</reference>
<dbReference type="EMBL" id="JARBHB010000001">
    <property type="protein sequence ID" value="KAJ8897328.1"/>
    <property type="molecule type" value="Genomic_DNA"/>
</dbReference>
<name>A0ABQ9IKV1_9NEOP</name>
<evidence type="ECO:0000313" key="1">
    <source>
        <dbReference type="EMBL" id="KAJ8897328.1"/>
    </source>
</evidence>
<gene>
    <name evidence="1" type="ORF">PR048_002674</name>
</gene>
<proteinExistence type="predicted"/>
<evidence type="ECO:0000313" key="2">
    <source>
        <dbReference type="Proteomes" id="UP001159363"/>
    </source>
</evidence>
<keyword evidence="2" id="KW-1185">Reference proteome</keyword>
<accession>A0ABQ9IKV1</accession>
<protein>
    <submittedName>
        <fullName evidence="1">Uncharacterized protein</fullName>
    </submittedName>
</protein>
<organism evidence="1 2">
    <name type="scientific">Dryococelus australis</name>
    <dbReference type="NCBI Taxonomy" id="614101"/>
    <lineage>
        <taxon>Eukaryota</taxon>
        <taxon>Metazoa</taxon>
        <taxon>Ecdysozoa</taxon>
        <taxon>Arthropoda</taxon>
        <taxon>Hexapoda</taxon>
        <taxon>Insecta</taxon>
        <taxon>Pterygota</taxon>
        <taxon>Neoptera</taxon>
        <taxon>Polyneoptera</taxon>
        <taxon>Phasmatodea</taxon>
        <taxon>Verophasmatodea</taxon>
        <taxon>Anareolatae</taxon>
        <taxon>Phasmatidae</taxon>
        <taxon>Eurycanthinae</taxon>
        <taxon>Dryococelus</taxon>
    </lineage>
</organism>